<evidence type="ECO:0000313" key="2">
    <source>
        <dbReference type="EMBL" id="KAL3512769.1"/>
    </source>
</evidence>
<reference evidence="2 3" key="1">
    <citation type="submission" date="2024-11" db="EMBL/GenBank/DDBJ databases">
        <title>A near-complete genome assembly of Cinchona calisaya.</title>
        <authorList>
            <person name="Lian D.C."/>
            <person name="Zhao X.W."/>
            <person name="Wei L."/>
        </authorList>
    </citation>
    <scope>NUCLEOTIDE SEQUENCE [LARGE SCALE GENOMIC DNA]</scope>
    <source>
        <tissue evidence="2">Nenye</tissue>
    </source>
</reference>
<feature type="domain" description="Poor homologous synapsis 1 PH" evidence="1">
    <location>
        <begin position="33"/>
        <end position="188"/>
    </location>
</feature>
<sequence length="324" mass="36206">MNPSSSLVIINLEETQQQNQERGEEEQMAVMKEHFEIEYAVFFNYRTTFSKQKHNFQSLQQKGIPISKRQRRSVNVRRGGTWLSSSAAATLFLFRYSSNTSHQSPLVLLIALAGRIHEEHFISKLHFSWPQMSCVSQSPPRGSRVVIASYKDSVGQTQKFAMRFLNSSHSQSFIDILKENLKDAETIGEPSCNVLSGIQPENELIHSDEMLHGAVVEFNPICPAGNCNPLVQPSLSHVVEDAVFGGTSSSANNRNTDGNLPSSFTAFLKDSSNDAPEESLKVPREVDLFSQLAKNLAESTFHVMLGKIEKFIKDREGGLALEWS</sequence>
<dbReference type="Proteomes" id="UP001630127">
    <property type="component" value="Unassembled WGS sequence"/>
</dbReference>
<dbReference type="InterPro" id="IPR057619">
    <property type="entry name" value="PH_PHS1"/>
</dbReference>
<proteinExistence type="predicted"/>
<keyword evidence="3" id="KW-1185">Reference proteome</keyword>
<comment type="caution">
    <text evidence="2">The sequence shown here is derived from an EMBL/GenBank/DDBJ whole genome shotgun (WGS) entry which is preliminary data.</text>
</comment>
<evidence type="ECO:0000259" key="1">
    <source>
        <dbReference type="Pfam" id="PF25349"/>
    </source>
</evidence>
<evidence type="ECO:0000313" key="3">
    <source>
        <dbReference type="Proteomes" id="UP001630127"/>
    </source>
</evidence>
<protein>
    <recommendedName>
        <fullName evidence="1">Poor homologous synapsis 1 PH domain-containing protein</fullName>
    </recommendedName>
</protein>
<dbReference type="AlphaFoldDB" id="A0ABD2Z267"/>
<dbReference type="Pfam" id="PF25349">
    <property type="entry name" value="PH_PHS1"/>
    <property type="match status" value="1"/>
</dbReference>
<name>A0ABD2Z267_9GENT</name>
<organism evidence="2 3">
    <name type="scientific">Cinchona calisaya</name>
    <dbReference type="NCBI Taxonomy" id="153742"/>
    <lineage>
        <taxon>Eukaryota</taxon>
        <taxon>Viridiplantae</taxon>
        <taxon>Streptophyta</taxon>
        <taxon>Embryophyta</taxon>
        <taxon>Tracheophyta</taxon>
        <taxon>Spermatophyta</taxon>
        <taxon>Magnoliopsida</taxon>
        <taxon>eudicotyledons</taxon>
        <taxon>Gunneridae</taxon>
        <taxon>Pentapetalae</taxon>
        <taxon>asterids</taxon>
        <taxon>lamiids</taxon>
        <taxon>Gentianales</taxon>
        <taxon>Rubiaceae</taxon>
        <taxon>Cinchonoideae</taxon>
        <taxon>Cinchoneae</taxon>
        <taxon>Cinchona</taxon>
    </lineage>
</organism>
<gene>
    <name evidence="2" type="ORF">ACH5RR_025486</name>
</gene>
<dbReference type="EMBL" id="JBJUIK010000011">
    <property type="protein sequence ID" value="KAL3512769.1"/>
    <property type="molecule type" value="Genomic_DNA"/>
</dbReference>
<accession>A0ABD2Z267</accession>